<dbReference type="InterPro" id="IPR024167">
    <property type="entry name" value="Cytochrome_c4-like"/>
</dbReference>
<dbReference type="InterPro" id="IPR050597">
    <property type="entry name" value="Cytochrome_c_Oxidase_Subunit"/>
</dbReference>
<evidence type="ECO:0000313" key="11">
    <source>
        <dbReference type="EMBL" id="PJI80145.1"/>
    </source>
</evidence>
<keyword evidence="5" id="KW-0574">Periplasm</keyword>
<feature type="binding site" description="covalent" evidence="8">
    <location>
        <position position="86"/>
    </location>
    <ligand>
        <name>heme c</name>
        <dbReference type="ChEBI" id="CHEBI:61717"/>
        <label>1</label>
    </ligand>
</feature>
<dbReference type="Pfam" id="PF00034">
    <property type="entry name" value="Cytochrom_C"/>
    <property type="match status" value="2"/>
</dbReference>
<feature type="binding site" description="covalent" evidence="8">
    <location>
        <position position="183"/>
    </location>
    <ligand>
        <name>heme c</name>
        <dbReference type="ChEBI" id="CHEBI:61717"/>
        <label>2</label>
    </ligand>
</feature>
<evidence type="ECO:0000259" key="10">
    <source>
        <dbReference type="PROSITE" id="PS51007"/>
    </source>
</evidence>
<evidence type="ECO:0000256" key="1">
    <source>
        <dbReference type="ARBA" id="ARBA00004418"/>
    </source>
</evidence>
<evidence type="ECO:0000256" key="3">
    <source>
        <dbReference type="ARBA" id="ARBA00022617"/>
    </source>
</evidence>
<evidence type="ECO:0000256" key="5">
    <source>
        <dbReference type="ARBA" id="ARBA00022764"/>
    </source>
</evidence>
<comment type="subcellular location">
    <subcellularLocation>
        <location evidence="1">Periplasm</location>
    </subcellularLocation>
</comment>
<reference evidence="11 12" key="1">
    <citation type="submission" date="2017-11" db="EMBL/GenBank/DDBJ databases">
        <title>Genomic Encyclopedia of Type Strains, Phase III (KMG-III): the genomes of soil and plant-associated and newly described type strains.</title>
        <authorList>
            <person name="Whitman W."/>
        </authorList>
    </citation>
    <scope>NUCLEOTIDE SEQUENCE [LARGE SCALE GENOMIC DNA]</scope>
    <source>
        <strain evidence="11 12">UB-Domo-W1</strain>
    </source>
</reference>
<dbReference type="GO" id="GO:0005506">
    <property type="term" value="F:iron ion binding"/>
    <property type="evidence" value="ECO:0007669"/>
    <property type="project" value="InterPro"/>
</dbReference>
<keyword evidence="3 8" id="KW-0349">Heme</keyword>
<dbReference type="Gene3D" id="1.10.760.10">
    <property type="entry name" value="Cytochrome c-like domain"/>
    <property type="match status" value="2"/>
</dbReference>
<feature type="binding site" description="axial binding residue" evidence="9">
    <location>
        <position position="224"/>
    </location>
    <ligand>
        <name>heme c</name>
        <dbReference type="ChEBI" id="CHEBI:61717"/>
        <label>2</label>
    </ligand>
    <ligandPart>
        <name>Fe</name>
        <dbReference type="ChEBI" id="CHEBI:18248"/>
    </ligandPart>
</feature>
<evidence type="ECO:0000256" key="7">
    <source>
        <dbReference type="ARBA" id="ARBA00023004"/>
    </source>
</evidence>
<sequence>MRQSSEISKLTGFSACLAAGFFITMTGLSGLVNAADPAPAAAMAPMAEAPAAKPVVPGKPKADPAAGEALYSNGDASRGVVACVGCHGANGKSASGAWPKLAAQHAAYITKQLKSYKDGTRANAVMAGMSAALTEQDMVNISAYLVKQEPSLGVAQNKETIELGQSIYRGGIASKGVAACAGCHSPNGAGIPSQYPRQGGQWAEYSTTQLMAFREGTRKNSSQMTSIATKLSDQEMKAVSDYMAGLR</sequence>
<comment type="PTM">
    <text evidence="8">Binds 2 heme c groups covalently per subunit.</text>
</comment>
<name>A0A2M8VRP7_9BURK</name>
<feature type="binding site" description="covalent" evidence="8">
    <location>
        <position position="83"/>
    </location>
    <ligand>
        <name>heme c</name>
        <dbReference type="ChEBI" id="CHEBI:61717"/>
        <label>1</label>
    </ligand>
</feature>
<dbReference type="InterPro" id="IPR009056">
    <property type="entry name" value="Cyt_c-like_dom"/>
</dbReference>
<dbReference type="GO" id="GO:0009055">
    <property type="term" value="F:electron transfer activity"/>
    <property type="evidence" value="ECO:0007669"/>
    <property type="project" value="InterPro"/>
</dbReference>
<feature type="binding site" description="axial binding residue" evidence="9">
    <location>
        <position position="87"/>
    </location>
    <ligand>
        <name>heme c</name>
        <dbReference type="ChEBI" id="CHEBI:61717"/>
        <label>1</label>
    </ligand>
    <ligandPart>
        <name>Fe</name>
        <dbReference type="ChEBI" id="CHEBI:18248"/>
    </ligandPart>
</feature>
<proteinExistence type="predicted"/>
<protein>
    <submittedName>
        <fullName evidence="11">Cytochrome c553</fullName>
    </submittedName>
</protein>
<dbReference type="PIRSF" id="PIRSF000005">
    <property type="entry name" value="Cytochrome_c4"/>
    <property type="match status" value="1"/>
</dbReference>
<dbReference type="PANTHER" id="PTHR33751">
    <property type="entry name" value="CBB3-TYPE CYTOCHROME C OXIDASE SUBUNIT FIXP"/>
    <property type="match status" value="1"/>
</dbReference>
<dbReference type="RefSeq" id="WP_100379458.1">
    <property type="nucleotide sequence ID" value="NZ_CBCSBW010000002.1"/>
</dbReference>
<dbReference type="InterPro" id="IPR036909">
    <property type="entry name" value="Cyt_c-like_dom_sf"/>
</dbReference>
<dbReference type="GO" id="GO:0042597">
    <property type="term" value="C:periplasmic space"/>
    <property type="evidence" value="ECO:0007669"/>
    <property type="project" value="UniProtKB-SubCell"/>
</dbReference>
<dbReference type="SUPFAM" id="SSF46626">
    <property type="entry name" value="Cytochrome c"/>
    <property type="match status" value="2"/>
</dbReference>
<keyword evidence="12" id="KW-1185">Reference proteome</keyword>
<dbReference type="GO" id="GO:0020037">
    <property type="term" value="F:heme binding"/>
    <property type="evidence" value="ECO:0007669"/>
    <property type="project" value="InterPro"/>
</dbReference>
<evidence type="ECO:0000313" key="12">
    <source>
        <dbReference type="Proteomes" id="UP000229366"/>
    </source>
</evidence>
<comment type="caution">
    <text evidence="11">The sequence shown here is derived from an EMBL/GenBank/DDBJ whole genome shotgun (WGS) entry which is preliminary data.</text>
</comment>
<dbReference type="PANTHER" id="PTHR33751:SF9">
    <property type="entry name" value="CYTOCHROME C4"/>
    <property type="match status" value="1"/>
</dbReference>
<dbReference type="PROSITE" id="PS51007">
    <property type="entry name" value="CYTC"/>
    <property type="match status" value="2"/>
</dbReference>
<keyword evidence="7 9" id="KW-0408">Iron</keyword>
<accession>A0A2M8VRP7</accession>
<feature type="domain" description="Cytochrome c" evidence="10">
    <location>
        <begin position="62"/>
        <end position="149"/>
    </location>
</feature>
<feature type="binding site" description="axial binding residue" evidence="9">
    <location>
        <position position="184"/>
    </location>
    <ligand>
        <name>heme c</name>
        <dbReference type="ChEBI" id="CHEBI:61717"/>
        <label>2</label>
    </ligand>
    <ligandPart>
        <name>Fe</name>
        <dbReference type="ChEBI" id="CHEBI:18248"/>
    </ligandPart>
</feature>
<dbReference type="OrthoDB" id="9773456at2"/>
<evidence type="ECO:0000256" key="6">
    <source>
        <dbReference type="ARBA" id="ARBA00022982"/>
    </source>
</evidence>
<feature type="binding site" description="covalent" evidence="8">
    <location>
        <position position="180"/>
    </location>
    <ligand>
        <name>heme c</name>
        <dbReference type="ChEBI" id="CHEBI:61717"/>
        <label>2</label>
    </ligand>
</feature>
<keyword evidence="4 9" id="KW-0479">Metal-binding</keyword>
<dbReference type="AlphaFoldDB" id="A0A2M8VRP7"/>
<organism evidence="11 12">
    <name type="scientific">Polynucleobacter brandtiae</name>
    <dbReference type="NCBI Taxonomy" id="1938816"/>
    <lineage>
        <taxon>Bacteria</taxon>
        <taxon>Pseudomonadati</taxon>
        <taxon>Pseudomonadota</taxon>
        <taxon>Betaproteobacteria</taxon>
        <taxon>Burkholderiales</taxon>
        <taxon>Burkholderiaceae</taxon>
        <taxon>Polynucleobacter</taxon>
    </lineage>
</organism>
<evidence type="ECO:0000256" key="4">
    <source>
        <dbReference type="ARBA" id="ARBA00022723"/>
    </source>
</evidence>
<dbReference type="EMBL" id="PGTX01000002">
    <property type="protein sequence ID" value="PJI80145.1"/>
    <property type="molecule type" value="Genomic_DNA"/>
</dbReference>
<gene>
    <name evidence="11" type="ORF">B0G85_1131</name>
</gene>
<feature type="binding site" description="axial binding residue" evidence="9">
    <location>
        <position position="126"/>
    </location>
    <ligand>
        <name>heme c</name>
        <dbReference type="ChEBI" id="CHEBI:61717"/>
        <label>1</label>
    </ligand>
    <ligandPart>
        <name>Fe</name>
        <dbReference type="ChEBI" id="CHEBI:18248"/>
    </ligandPart>
</feature>
<dbReference type="Proteomes" id="UP000229366">
    <property type="component" value="Unassembled WGS sequence"/>
</dbReference>
<evidence type="ECO:0000256" key="9">
    <source>
        <dbReference type="PIRSR" id="PIRSR000005-2"/>
    </source>
</evidence>
<keyword evidence="2" id="KW-0813">Transport</keyword>
<keyword evidence="6" id="KW-0249">Electron transport</keyword>
<feature type="domain" description="Cytochrome c" evidence="10">
    <location>
        <begin position="159"/>
        <end position="247"/>
    </location>
</feature>
<evidence type="ECO:0000256" key="8">
    <source>
        <dbReference type="PIRSR" id="PIRSR000005-1"/>
    </source>
</evidence>
<evidence type="ECO:0000256" key="2">
    <source>
        <dbReference type="ARBA" id="ARBA00022448"/>
    </source>
</evidence>